<feature type="compositionally biased region" description="Polar residues" evidence="1">
    <location>
        <begin position="17"/>
        <end position="30"/>
    </location>
</feature>
<dbReference type="EMBL" id="MSFL01000011">
    <property type="protein sequence ID" value="PWY82845.1"/>
    <property type="molecule type" value="Genomic_DNA"/>
</dbReference>
<proteinExistence type="predicted"/>
<feature type="compositionally biased region" description="Polar residues" evidence="1">
    <location>
        <begin position="58"/>
        <end position="67"/>
    </location>
</feature>
<comment type="caution">
    <text evidence="2">The sequence shown here is derived from an EMBL/GenBank/DDBJ whole genome shotgun (WGS) entry which is preliminary data.</text>
</comment>
<dbReference type="VEuPathDB" id="FungiDB:BO70DRAFT_30382"/>
<evidence type="ECO:0000313" key="3">
    <source>
        <dbReference type="Proteomes" id="UP000247233"/>
    </source>
</evidence>
<dbReference type="GeneID" id="37062071"/>
<organism evidence="2 3">
    <name type="scientific">Aspergillus heteromorphus CBS 117.55</name>
    <dbReference type="NCBI Taxonomy" id="1448321"/>
    <lineage>
        <taxon>Eukaryota</taxon>
        <taxon>Fungi</taxon>
        <taxon>Dikarya</taxon>
        <taxon>Ascomycota</taxon>
        <taxon>Pezizomycotina</taxon>
        <taxon>Eurotiomycetes</taxon>
        <taxon>Eurotiomycetidae</taxon>
        <taxon>Eurotiales</taxon>
        <taxon>Aspergillaceae</taxon>
        <taxon>Aspergillus</taxon>
        <taxon>Aspergillus subgen. Circumdati</taxon>
    </lineage>
</organism>
<evidence type="ECO:0000256" key="1">
    <source>
        <dbReference type="SAM" id="MobiDB-lite"/>
    </source>
</evidence>
<dbReference type="RefSeq" id="XP_025399559.1">
    <property type="nucleotide sequence ID" value="XM_025539834.1"/>
</dbReference>
<accession>A0A317WAC6</accession>
<evidence type="ECO:0000313" key="2">
    <source>
        <dbReference type="EMBL" id="PWY82845.1"/>
    </source>
</evidence>
<protein>
    <submittedName>
        <fullName evidence="2">Uncharacterized protein</fullName>
    </submittedName>
</protein>
<feature type="compositionally biased region" description="Basic and acidic residues" evidence="1">
    <location>
        <begin position="72"/>
        <end position="88"/>
    </location>
</feature>
<name>A0A317WAC6_9EURO</name>
<feature type="region of interest" description="Disordered" evidence="1">
    <location>
        <begin position="1"/>
        <end position="90"/>
    </location>
</feature>
<feature type="compositionally biased region" description="Basic and acidic residues" evidence="1">
    <location>
        <begin position="31"/>
        <end position="40"/>
    </location>
</feature>
<keyword evidence="3" id="KW-1185">Reference proteome</keyword>
<dbReference type="AlphaFoldDB" id="A0A317WAC6"/>
<gene>
    <name evidence="2" type="ORF">BO70DRAFT_30382</name>
</gene>
<dbReference type="Proteomes" id="UP000247233">
    <property type="component" value="Unassembled WGS sequence"/>
</dbReference>
<sequence>MLSYPLSCSFPRPFIHPSQTTRQVSKQASKQTDRQTDKQARQGKVRQTGVVTEYVEQETPTPQNSVNPYGRNKRDGEGKPEGRTDGRLFGRSIGQSVGCSYAMPCHATYAHPQSHISSK</sequence>
<reference evidence="2 3" key="1">
    <citation type="submission" date="2016-12" db="EMBL/GenBank/DDBJ databases">
        <title>The genomes of Aspergillus section Nigri reveals drivers in fungal speciation.</title>
        <authorList>
            <consortium name="DOE Joint Genome Institute"/>
            <person name="Vesth T.C."/>
            <person name="Nybo J."/>
            <person name="Theobald S."/>
            <person name="Brandl J."/>
            <person name="Frisvad J.C."/>
            <person name="Nielsen K.F."/>
            <person name="Lyhne E.K."/>
            <person name="Kogle M.E."/>
            <person name="Kuo A."/>
            <person name="Riley R."/>
            <person name="Clum A."/>
            <person name="Nolan M."/>
            <person name="Lipzen A."/>
            <person name="Salamov A."/>
            <person name="Henrissat B."/>
            <person name="Wiebenga A."/>
            <person name="De Vries R.P."/>
            <person name="Grigoriev I.V."/>
            <person name="Mortensen U.H."/>
            <person name="Andersen M.R."/>
            <person name="Baker S.E."/>
        </authorList>
    </citation>
    <scope>NUCLEOTIDE SEQUENCE [LARGE SCALE GENOMIC DNA]</scope>
    <source>
        <strain evidence="2 3">CBS 117.55</strain>
    </source>
</reference>